<dbReference type="EMBL" id="CAMKVN010000356">
    <property type="protein sequence ID" value="CAI2167038.1"/>
    <property type="molecule type" value="Genomic_DNA"/>
</dbReference>
<comment type="caution">
    <text evidence="2">The sequence shown here is derived from an EMBL/GenBank/DDBJ whole genome shotgun (WGS) entry which is preliminary data.</text>
</comment>
<dbReference type="AlphaFoldDB" id="A0A9W4WVN3"/>
<gene>
    <name evidence="2" type="ORF">FWILDA_LOCUS2872</name>
</gene>
<sequence length="123" mass="13810">MYGGFVIRFSNVIDSIQFTYQVKSKAVGEYLVNVEGWTDGLVTGLSFQTSNFQTGRINIYGPYGKVNGEKFNLPVDNDKYATIFFGRRGYSLDAIGIQRATQEQQLTDNDIQALITQIQIPPK</sequence>
<dbReference type="PROSITE" id="PS51752">
    <property type="entry name" value="JACALIN_LECTIN"/>
    <property type="match status" value="1"/>
</dbReference>
<dbReference type="InterPro" id="IPR036404">
    <property type="entry name" value="Jacalin-like_lectin_dom_sf"/>
</dbReference>
<dbReference type="Pfam" id="PF01419">
    <property type="entry name" value="Jacalin"/>
    <property type="match status" value="1"/>
</dbReference>
<accession>A0A9W4WVN3</accession>
<protein>
    <submittedName>
        <fullName evidence="2">15860_t:CDS:1</fullName>
    </submittedName>
</protein>
<evidence type="ECO:0000259" key="1">
    <source>
        <dbReference type="PROSITE" id="PS51752"/>
    </source>
</evidence>
<keyword evidence="3" id="KW-1185">Reference proteome</keyword>
<organism evidence="2 3">
    <name type="scientific">Funneliformis geosporum</name>
    <dbReference type="NCBI Taxonomy" id="1117311"/>
    <lineage>
        <taxon>Eukaryota</taxon>
        <taxon>Fungi</taxon>
        <taxon>Fungi incertae sedis</taxon>
        <taxon>Mucoromycota</taxon>
        <taxon>Glomeromycotina</taxon>
        <taxon>Glomeromycetes</taxon>
        <taxon>Glomerales</taxon>
        <taxon>Glomeraceae</taxon>
        <taxon>Funneliformis</taxon>
    </lineage>
</organism>
<dbReference type="Gene3D" id="2.100.10.30">
    <property type="entry name" value="Jacalin-like lectin domain"/>
    <property type="match status" value="1"/>
</dbReference>
<name>A0A9W4WVN3_9GLOM</name>
<reference evidence="2" key="1">
    <citation type="submission" date="2022-08" db="EMBL/GenBank/DDBJ databases">
        <authorList>
            <person name="Kallberg Y."/>
            <person name="Tangrot J."/>
            <person name="Rosling A."/>
        </authorList>
    </citation>
    <scope>NUCLEOTIDE SEQUENCE</scope>
    <source>
        <strain evidence="2">Wild A</strain>
    </source>
</reference>
<proteinExistence type="predicted"/>
<dbReference type="SUPFAM" id="SSF51101">
    <property type="entry name" value="Mannose-binding lectins"/>
    <property type="match status" value="1"/>
</dbReference>
<dbReference type="Proteomes" id="UP001153678">
    <property type="component" value="Unassembled WGS sequence"/>
</dbReference>
<evidence type="ECO:0000313" key="3">
    <source>
        <dbReference type="Proteomes" id="UP001153678"/>
    </source>
</evidence>
<dbReference type="OrthoDB" id="581739at2759"/>
<feature type="domain" description="Jacalin-type lectin" evidence="1">
    <location>
        <begin position="1"/>
        <end position="101"/>
    </location>
</feature>
<dbReference type="PANTHER" id="PTHR46506">
    <property type="entry name" value="OS05G0143600 PROTEIN"/>
    <property type="match status" value="1"/>
</dbReference>
<dbReference type="InterPro" id="IPR001229">
    <property type="entry name" value="Jacalin-like_lectin_dom"/>
</dbReference>
<evidence type="ECO:0000313" key="2">
    <source>
        <dbReference type="EMBL" id="CAI2167038.1"/>
    </source>
</evidence>